<evidence type="ECO:0000313" key="1">
    <source>
        <dbReference type="EMBL" id="KAI0084584.1"/>
    </source>
</evidence>
<sequence>MSAFRVQRAILSLSQIQEAQIATLSEGRWLRRFLDVMDDVQRVDNVEDDPSLRAALLRAVRNLYAIRAQLPGRSYRVIMSGLNSAVFLFIRYTSFTPESVSAESAAALHALGIMEVRDAPEGDPRADLDSSDDDEDEEDDLDAGAPGADAVAATSTDDAALAAEEPQDDDDGAITARVAAEAPPEDVVMDDAPARSTRSRASLNSPPPAPKRQRPNSPAATTGKPKPSLPRLQVFKGDERVGNPLPFAQRFAYFLGPAKCPSCIRRQDRECITPYTADGRSQTCRPCRKDKHGCEFAYGNGPVLPSIANPSPAAPQARVEVVLPAHASRPSSPSKKSRTSSTKSSPSKSSSSLPIGPPGPATRSKPKPRPTRTQPSATSVPVSSSSSAAVAPPPPESSSSAAVSTSLTPAASTSAPSAPAPSFTLGSSFLAFRNPPGAPSPALSMRTLSSSSWTLPDADYANQLARRRTEAAARVDHAILDFNLAKLTYERAQGVLTTAQRELYFIDQAINATRSAPPSASPLDLDLRPLRPSPIDVDDEDEEEAADEPPPAKPAGKGKKRAN</sequence>
<name>A0ACB8TRV7_9APHY</name>
<gene>
    <name evidence="1" type="ORF">BDY19DRAFT_909781</name>
</gene>
<comment type="caution">
    <text evidence="1">The sequence shown here is derived from an EMBL/GenBank/DDBJ whole genome shotgun (WGS) entry which is preliminary data.</text>
</comment>
<reference evidence="1" key="1">
    <citation type="journal article" date="2021" name="Environ. Microbiol.">
        <title>Gene family expansions and transcriptome signatures uncover fungal adaptations to wood decay.</title>
        <authorList>
            <person name="Hage H."/>
            <person name="Miyauchi S."/>
            <person name="Viragh M."/>
            <person name="Drula E."/>
            <person name="Min B."/>
            <person name="Chaduli D."/>
            <person name="Navarro D."/>
            <person name="Favel A."/>
            <person name="Norest M."/>
            <person name="Lesage-Meessen L."/>
            <person name="Balint B."/>
            <person name="Merenyi Z."/>
            <person name="de Eugenio L."/>
            <person name="Morin E."/>
            <person name="Martinez A.T."/>
            <person name="Baldrian P."/>
            <person name="Stursova M."/>
            <person name="Martinez M.J."/>
            <person name="Novotny C."/>
            <person name="Magnuson J.K."/>
            <person name="Spatafora J.W."/>
            <person name="Maurice S."/>
            <person name="Pangilinan J."/>
            <person name="Andreopoulos W."/>
            <person name="LaButti K."/>
            <person name="Hundley H."/>
            <person name="Na H."/>
            <person name="Kuo A."/>
            <person name="Barry K."/>
            <person name="Lipzen A."/>
            <person name="Henrissat B."/>
            <person name="Riley R."/>
            <person name="Ahrendt S."/>
            <person name="Nagy L.G."/>
            <person name="Grigoriev I.V."/>
            <person name="Martin F."/>
            <person name="Rosso M.N."/>
        </authorList>
    </citation>
    <scope>NUCLEOTIDE SEQUENCE</scope>
    <source>
        <strain evidence="1">CBS 384.51</strain>
    </source>
</reference>
<protein>
    <submittedName>
        <fullName evidence="1">Uncharacterized protein</fullName>
    </submittedName>
</protein>
<proteinExistence type="predicted"/>
<accession>A0ACB8TRV7</accession>
<dbReference type="EMBL" id="MU274941">
    <property type="protein sequence ID" value="KAI0084584.1"/>
    <property type="molecule type" value="Genomic_DNA"/>
</dbReference>
<dbReference type="Proteomes" id="UP001055072">
    <property type="component" value="Unassembled WGS sequence"/>
</dbReference>
<organism evidence="1 2">
    <name type="scientific">Irpex rosettiformis</name>
    <dbReference type="NCBI Taxonomy" id="378272"/>
    <lineage>
        <taxon>Eukaryota</taxon>
        <taxon>Fungi</taxon>
        <taxon>Dikarya</taxon>
        <taxon>Basidiomycota</taxon>
        <taxon>Agaricomycotina</taxon>
        <taxon>Agaricomycetes</taxon>
        <taxon>Polyporales</taxon>
        <taxon>Irpicaceae</taxon>
        <taxon>Irpex</taxon>
    </lineage>
</organism>
<keyword evidence="2" id="KW-1185">Reference proteome</keyword>
<evidence type="ECO:0000313" key="2">
    <source>
        <dbReference type="Proteomes" id="UP001055072"/>
    </source>
</evidence>